<dbReference type="EMBL" id="JPMD01000039">
    <property type="protein sequence ID" value="KEZ85229.1"/>
    <property type="molecule type" value="Genomic_DNA"/>
</dbReference>
<dbReference type="Proteomes" id="UP000028542">
    <property type="component" value="Unassembled WGS sequence"/>
</dbReference>
<reference evidence="7 8" key="1">
    <citation type="submission" date="2014-07" db="EMBL/GenBank/DDBJ databases">
        <title>Draft genome of Clostridium sulfidigenes 113A isolated from sediments associated with methane hydrate from Krishna Godavari basin.</title>
        <authorList>
            <person name="Honkalas V.S."/>
            <person name="Dabir A.P."/>
            <person name="Arora P."/>
            <person name="Dhakephalkar P.K."/>
        </authorList>
    </citation>
    <scope>NUCLEOTIDE SEQUENCE [LARGE SCALE GENOMIC DNA]</scope>
    <source>
        <strain evidence="7 8">113A</strain>
    </source>
</reference>
<comment type="similarity">
    <text evidence="1 5">Belongs to the glutathione peroxidase family.</text>
</comment>
<evidence type="ECO:0000256" key="5">
    <source>
        <dbReference type="RuleBase" id="RU000499"/>
    </source>
</evidence>
<sequence>MNIYDFKVKTIDGEETTLEKYKGKVLVVVNTASKCGFTPQYSDLENIYKKYKDMGLEILGFPCNQFAEQEPGNSNDVKAFCQLNYGVTFPLFEKVDVKGQTAHPLFKSLSNSMPFKGFDLSTPSGRLLDNILKEKYPEYIIGNSIKWNFTKFLIDRDGNIVDRFESPVDPTDMIPEIEKIL</sequence>
<dbReference type="InterPro" id="IPR029760">
    <property type="entry name" value="GPX_CS"/>
</dbReference>
<dbReference type="PROSITE" id="PS00763">
    <property type="entry name" value="GLUTATHIONE_PEROXID_2"/>
    <property type="match status" value="1"/>
</dbReference>
<dbReference type="InterPro" id="IPR036249">
    <property type="entry name" value="Thioredoxin-like_sf"/>
</dbReference>
<dbReference type="FunFam" id="3.40.30.10:FF:000010">
    <property type="entry name" value="Glutathione peroxidase"/>
    <property type="match status" value="1"/>
</dbReference>
<dbReference type="PIRSF" id="PIRSF000303">
    <property type="entry name" value="Glutathion_perox"/>
    <property type="match status" value="1"/>
</dbReference>
<organism evidence="7 8">
    <name type="scientific">Clostridium sulfidigenes</name>
    <dbReference type="NCBI Taxonomy" id="318464"/>
    <lineage>
        <taxon>Bacteria</taxon>
        <taxon>Bacillati</taxon>
        <taxon>Bacillota</taxon>
        <taxon>Clostridia</taxon>
        <taxon>Eubacteriales</taxon>
        <taxon>Clostridiaceae</taxon>
        <taxon>Clostridium</taxon>
    </lineage>
</organism>
<dbReference type="PANTHER" id="PTHR11592">
    <property type="entry name" value="GLUTATHIONE PEROXIDASE"/>
    <property type="match status" value="1"/>
</dbReference>
<dbReference type="PROSITE" id="PS51352">
    <property type="entry name" value="THIOREDOXIN_2"/>
    <property type="match status" value="1"/>
</dbReference>
<evidence type="ECO:0000256" key="1">
    <source>
        <dbReference type="ARBA" id="ARBA00006926"/>
    </source>
</evidence>
<evidence type="ECO:0000313" key="7">
    <source>
        <dbReference type="EMBL" id="KEZ85229.1"/>
    </source>
</evidence>
<dbReference type="GO" id="GO:0034599">
    <property type="term" value="P:cellular response to oxidative stress"/>
    <property type="evidence" value="ECO:0007669"/>
    <property type="project" value="TreeGrafter"/>
</dbReference>
<dbReference type="InterPro" id="IPR013766">
    <property type="entry name" value="Thioredoxin_domain"/>
</dbReference>
<dbReference type="STRING" id="318464.IO99_16000"/>
<protein>
    <recommendedName>
        <fullName evidence="5">Glutathione peroxidase</fullName>
    </recommendedName>
</protein>
<gene>
    <name evidence="7" type="ORF">IO99_16000</name>
</gene>
<feature type="active site" evidence="4">
    <location>
        <position position="35"/>
    </location>
</feature>
<dbReference type="InterPro" id="IPR000889">
    <property type="entry name" value="Glutathione_peroxidase"/>
</dbReference>
<dbReference type="InterPro" id="IPR029759">
    <property type="entry name" value="GPX_AS"/>
</dbReference>
<dbReference type="CDD" id="cd00340">
    <property type="entry name" value="GSH_Peroxidase"/>
    <property type="match status" value="1"/>
</dbReference>
<keyword evidence="3 5" id="KW-0560">Oxidoreductase</keyword>
<dbReference type="PANTHER" id="PTHR11592:SF78">
    <property type="entry name" value="GLUTATHIONE PEROXIDASE"/>
    <property type="match status" value="1"/>
</dbReference>
<keyword evidence="2 5" id="KW-0575">Peroxidase</keyword>
<evidence type="ECO:0000256" key="4">
    <source>
        <dbReference type="PIRSR" id="PIRSR000303-1"/>
    </source>
</evidence>
<dbReference type="Gene3D" id="3.40.30.10">
    <property type="entry name" value="Glutaredoxin"/>
    <property type="match status" value="1"/>
</dbReference>
<dbReference type="PRINTS" id="PR01011">
    <property type="entry name" value="GLUTPROXDASE"/>
</dbReference>
<dbReference type="SUPFAM" id="SSF52833">
    <property type="entry name" value="Thioredoxin-like"/>
    <property type="match status" value="1"/>
</dbReference>
<dbReference type="PROSITE" id="PS51355">
    <property type="entry name" value="GLUTATHIONE_PEROXID_3"/>
    <property type="match status" value="1"/>
</dbReference>
<dbReference type="RefSeq" id="WP_035134970.1">
    <property type="nucleotide sequence ID" value="NZ_JPMD01000039.1"/>
</dbReference>
<dbReference type="AlphaFoldDB" id="A0A084J8E5"/>
<evidence type="ECO:0000256" key="2">
    <source>
        <dbReference type="ARBA" id="ARBA00022559"/>
    </source>
</evidence>
<dbReference type="GO" id="GO:0004601">
    <property type="term" value="F:peroxidase activity"/>
    <property type="evidence" value="ECO:0007669"/>
    <property type="project" value="UniProtKB-KW"/>
</dbReference>
<proteinExistence type="inferred from homology"/>
<name>A0A084J8E5_9CLOT</name>
<dbReference type="eggNOG" id="COG0386">
    <property type="taxonomic scope" value="Bacteria"/>
</dbReference>
<feature type="domain" description="Thioredoxin" evidence="6">
    <location>
        <begin position="1"/>
        <end position="181"/>
    </location>
</feature>
<comment type="caution">
    <text evidence="7">The sequence shown here is derived from an EMBL/GenBank/DDBJ whole genome shotgun (WGS) entry which is preliminary data.</text>
</comment>
<evidence type="ECO:0000256" key="3">
    <source>
        <dbReference type="ARBA" id="ARBA00023002"/>
    </source>
</evidence>
<dbReference type="Pfam" id="PF00255">
    <property type="entry name" value="GSHPx"/>
    <property type="match status" value="1"/>
</dbReference>
<dbReference type="PROSITE" id="PS00460">
    <property type="entry name" value="GLUTATHIONE_PEROXID_1"/>
    <property type="match status" value="1"/>
</dbReference>
<evidence type="ECO:0000259" key="6">
    <source>
        <dbReference type="PROSITE" id="PS51352"/>
    </source>
</evidence>
<accession>A0A084J8E5</accession>
<evidence type="ECO:0000313" key="8">
    <source>
        <dbReference type="Proteomes" id="UP000028542"/>
    </source>
</evidence>
<keyword evidence="8" id="KW-1185">Reference proteome</keyword>